<evidence type="ECO:0008006" key="3">
    <source>
        <dbReference type="Google" id="ProtNLM"/>
    </source>
</evidence>
<dbReference type="STRING" id="880070.Cycma_3554"/>
<proteinExistence type="predicted"/>
<dbReference type="AlphaFoldDB" id="G0IYU1"/>
<sequence>MKNRLISFLLVLIVGISGCEYSEFEDNYADPSKVSETSVDKQFTGFIIANREYVLPSYWNYFVVLRITLNRYTQAVGWANEENQYVPGSAAINDRWNNYYQFLAQYRELEKVYNGLSELDKQDNRIYMITAATYLYDHTQKIVDLHGAIPFSEAGMLSTNGGDYSMSYPGYDEPEAIYTKMLDDLAGFADELRTMDINPGILTGFQTQDLINRGDIDMWLKYINSLRLRMLNRVSAAPNFASRAATEIREILSNPTNYPVVTTNDENITFRIYQLGTLISATSWQGGLEDWNGNVAGKEIVDHMLDNNDPRLTYVFEPGEDAEGEYMGLDPLLNGSDQTDLIGTNTLTIYNRSTLSRNQYFPGMLINASQVHLIASEFYLKEGQDANAMMHYETAIKESIDYYEMLRGMTNTTISPDPVVPSEDDVMAYLSEDEISWSMASSELEKMKLIARQRWLHYNVVQPHENWAEIRRNDVLGLEFWEDQSNQQSLPPNRWIYPGSEQTYNTENYERVQADDVLSRELFWDVD</sequence>
<evidence type="ECO:0000313" key="2">
    <source>
        <dbReference type="Proteomes" id="UP000001635"/>
    </source>
</evidence>
<dbReference type="InterPro" id="IPR041662">
    <property type="entry name" value="SusD-like_2"/>
</dbReference>
<dbReference type="OrthoDB" id="843771at2"/>
<dbReference type="RefSeq" id="WP_014021561.1">
    <property type="nucleotide sequence ID" value="NC_015914.1"/>
</dbReference>
<keyword evidence="2" id="KW-1185">Reference proteome</keyword>
<dbReference type="PROSITE" id="PS51257">
    <property type="entry name" value="PROKAR_LIPOPROTEIN"/>
    <property type="match status" value="1"/>
</dbReference>
<protein>
    <recommendedName>
        <fullName evidence="3">Lipoprotein</fullName>
    </recommendedName>
</protein>
<reference evidence="2" key="1">
    <citation type="submission" date="2011-07" db="EMBL/GenBank/DDBJ databases">
        <title>The complete genome of Cyclobacterium marinum DSM 745.</title>
        <authorList>
            <person name="Lucas S."/>
            <person name="Han J."/>
            <person name="Lapidus A."/>
            <person name="Bruce D."/>
            <person name="Goodwin L."/>
            <person name="Pitluck S."/>
            <person name="Peters L."/>
            <person name="Kyrpides N."/>
            <person name="Mavromatis K."/>
            <person name="Ivanova N."/>
            <person name="Ovchinnikova G."/>
            <person name="Chertkov O."/>
            <person name="Detter J.C."/>
            <person name="Tapia R."/>
            <person name="Han C."/>
            <person name="Land M."/>
            <person name="Hauser L."/>
            <person name="Markowitz V."/>
            <person name="Cheng J.-F."/>
            <person name="Hugenholtz P."/>
            <person name="Woyke T."/>
            <person name="Wu D."/>
            <person name="Tindall B."/>
            <person name="Schuetze A."/>
            <person name="Brambilla E."/>
            <person name="Klenk H.-P."/>
            <person name="Eisen J.A."/>
        </authorList>
    </citation>
    <scope>NUCLEOTIDE SEQUENCE [LARGE SCALE GENOMIC DNA]</scope>
    <source>
        <strain evidence="2">ATCC 25205 / DSM 745 / LMG 13164 / NCIMB 1802</strain>
    </source>
</reference>
<dbReference type="Proteomes" id="UP000001635">
    <property type="component" value="Chromosome"/>
</dbReference>
<name>G0IYU1_CYCMS</name>
<dbReference type="EMBL" id="CP002955">
    <property type="protein sequence ID" value="AEL27274.1"/>
    <property type="molecule type" value="Genomic_DNA"/>
</dbReference>
<dbReference type="InterPro" id="IPR011990">
    <property type="entry name" value="TPR-like_helical_dom_sf"/>
</dbReference>
<dbReference type="Pfam" id="PF12771">
    <property type="entry name" value="SusD-like_2"/>
    <property type="match status" value="1"/>
</dbReference>
<evidence type="ECO:0000313" key="1">
    <source>
        <dbReference type="EMBL" id="AEL27274.1"/>
    </source>
</evidence>
<dbReference type="eggNOG" id="COG4198">
    <property type="taxonomic scope" value="Bacteria"/>
</dbReference>
<organism evidence="1 2">
    <name type="scientific">Cyclobacterium marinum (strain ATCC 25205 / DSM 745 / LMG 13164 / NCIMB 1802)</name>
    <name type="common">Flectobacillus marinus</name>
    <dbReference type="NCBI Taxonomy" id="880070"/>
    <lineage>
        <taxon>Bacteria</taxon>
        <taxon>Pseudomonadati</taxon>
        <taxon>Bacteroidota</taxon>
        <taxon>Cytophagia</taxon>
        <taxon>Cytophagales</taxon>
        <taxon>Cyclobacteriaceae</taxon>
        <taxon>Cyclobacterium</taxon>
    </lineage>
</organism>
<dbReference type="SUPFAM" id="SSF48452">
    <property type="entry name" value="TPR-like"/>
    <property type="match status" value="1"/>
</dbReference>
<gene>
    <name evidence="1" type="ordered locus">Cycma_3554</name>
</gene>
<dbReference type="Gene3D" id="1.25.40.390">
    <property type="match status" value="1"/>
</dbReference>
<accession>G0IYU1</accession>
<dbReference type="KEGG" id="cmr:Cycma_3554"/>
<dbReference type="HOGENOM" id="CLU_025928_1_0_10"/>